<dbReference type="AlphaFoldDB" id="A0A6S6UJQ8"/>
<proteinExistence type="predicted"/>
<accession>A0A6S6UJQ8</accession>
<evidence type="ECO:0000313" key="1">
    <source>
        <dbReference type="EMBL" id="CAA6827683.1"/>
    </source>
</evidence>
<reference evidence="1" key="1">
    <citation type="submission" date="2020-01" db="EMBL/GenBank/DDBJ databases">
        <authorList>
            <person name="Meier V. D."/>
            <person name="Meier V D."/>
        </authorList>
    </citation>
    <scope>NUCLEOTIDE SEQUENCE</scope>
    <source>
        <strain evidence="1">HLG_WM_MAG_10</strain>
    </source>
</reference>
<gene>
    <name evidence="1" type="ORF">HELGO_WM21756</name>
</gene>
<protein>
    <submittedName>
        <fullName evidence="1">Uncharacterized protein</fullName>
    </submittedName>
</protein>
<sequence length="164" mass="18231">MTSTKHKITAISLAFLVLISTTGIGLNIMLCHCTGQQYLALLATQLNLDCCKDKLAEAAKKSCCSKSTTIKKQQNDFESPTIMAKKDCCSSSFKYAKANINLEFSKEVPLPTSSFVAAYSVANLVVQYEQPTLIPQRLAYSNLSNKAPPRFKESILNWFQIYRC</sequence>
<organism evidence="1">
    <name type="scientific">uncultured Aureispira sp</name>
    <dbReference type="NCBI Taxonomy" id="1331704"/>
    <lineage>
        <taxon>Bacteria</taxon>
        <taxon>Pseudomonadati</taxon>
        <taxon>Bacteroidota</taxon>
        <taxon>Saprospiria</taxon>
        <taxon>Saprospirales</taxon>
        <taxon>Saprospiraceae</taxon>
        <taxon>Aureispira</taxon>
        <taxon>environmental samples</taxon>
    </lineage>
</organism>
<name>A0A6S6UJQ8_9BACT</name>
<dbReference type="EMBL" id="CACVAQ010000407">
    <property type="protein sequence ID" value="CAA6827683.1"/>
    <property type="molecule type" value="Genomic_DNA"/>
</dbReference>